<organism evidence="1 2">
    <name type="scientific">Eumeta variegata</name>
    <name type="common">Bagworm moth</name>
    <name type="synonym">Eumeta japonica</name>
    <dbReference type="NCBI Taxonomy" id="151549"/>
    <lineage>
        <taxon>Eukaryota</taxon>
        <taxon>Metazoa</taxon>
        <taxon>Ecdysozoa</taxon>
        <taxon>Arthropoda</taxon>
        <taxon>Hexapoda</taxon>
        <taxon>Insecta</taxon>
        <taxon>Pterygota</taxon>
        <taxon>Neoptera</taxon>
        <taxon>Endopterygota</taxon>
        <taxon>Lepidoptera</taxon>
        <taxon>Glossata</taxon>
        <taxon>Ditrysia</taxon>
        <taxon>Tineoidea</taxon>
        <taxon>Psychidae</taxon>
        <taxon>Oiketicinae</taxon>
        <taxon>Eumeta</taxon>
    </lineage>
</organism>
<gene>
    <name evidence="1" type="ORF">EVAR_90033_1</name>
</gene>
<sequence length="109" mass="12118">MSAPVAQTPSLLHSPFRQLISSLLSPPISYFYLKSRQRTGVTVTSYVLMARSFALGNSYLNFSFVENARKMSKEDDQEDEIVPEQISICENGAGRAAQWRPTPCSLSSL</sequence>
<evidence type="ECO:0000313" key="1">
    <source>
        <dbReference type="EMBL" id="GBP54750.1"/>
    </source>
</evidence>
<comment type="caution">
    <text evidence="1">The sequence shown here is derived from an EMBL/GenBank/DDBJ whole genome shotgun (WGS) entry which is preliminary data.</text>
</comment>
<reference evidence="1 2" key="1">
    <citation type="journal article" date="2019" name="Commun. Biol.">
        <title>The bagworm genome reveals a unique fibroin gene that provides high tensile strength.</title>
        <authorList>
            <person name="Kono N."/>
            <person name="Nakamura H."/>
            <person name="Ohtoshi R."/>
            <person name="Tomita M."/>
            <person name="Numata K."/>
            <person name="Arakawa K."/>
        </authorList>
    </citation>
    <scope>NUCLEOTIDE SEQUENCE [LARGE SCALE GENOMIC DNA]</scope>
</reference>
<name>A0A4C1WV48_EUMVA</name>
<evidence type="ECO:0000313" key="2">
    <source>
        <dbReference type="Proteomes" id="UP000299102"/>
    </source>
</evidence>
<protein>
    <submittedName>
        <fullName evidence="1">Uncharacterized protein</fullName>
    </submittedName>
</protein>
<keyword evidence="2" id="KW-1185">Reference proteome</keyword>
<dbReference type="AlphaFoldDB" id="A0A4C1WV48"/>
<accession>A0A4C1WV48</accession>
<dbReference type="EMBL" id="BGZK01000654">
    <property type="protein sequence ID" value="GBP54750.1"/>
    <property type="molecule type" value="Genomic_DNA"/>
</dbReference>
<proteinExistence type="predicted"/>
<dbReference type="Proteomes" id="UP000299102">
    <property type="component" value="Unassembled WGS sequence"/>
</dbReference>